<dbReference type="AlphaFoldDB" id="A0A420K8Z3"/>
<sequence>MTSTTDTPDGQAALAQVVADWNRAGAAWDAPALAAVYAEDALLFGGRPGHCVGRAAIQGYFASYDGVILAGSMQMAETELRTLGPGCVLAQGMVHFAFTLAGGEQTRSTLRATLVLGLEPDRWRILDHHFSTIPAAPPLGKG</sequence>
<protein>
    <submittedName>
        <fullName evidence="2">SgcJ/EcaC family oxidoreductase</fullName>
    </submittedName>
</protein>
<reference evidence="2 3" key="1">
    <citation type="submission" date="2018-09" db="EMBL/GenBank/DDBJ databases">
        <title>Genome comparison of Alicycliphilus sp. BQ1, a polyurethanolytic bacterium, with its closest phylogenetic relatives Alicycliphilus denitrificans BC and K601, unable to attack polyurethane.</title>
        <authorList>
            <person name="Loza-Tavera H."/>
            <person name="Lozano L."/>
            <person name="Cevallos M."/>
            <person name="Maya-Lucas O."/>
            <person name="Garcia-Mena J."/>
            <person name="Hernandez J."/>
        </authorList>
    </citation>
    <scope>NUCLEOTIDE SEQUENCE [LARGE SCALE GENOMIC DNA]</scope>
    <source>
        <strain evidence="2 3">BQ1</strain>
    </source>
</reference>
<dbReference type="InterPro" id="IPR037401">
    <property type="entry name" value="SnoaL-like"/>
</dbReference>
<dbReference type="EMBL" id="NKDB02000004">
    <property type="protein sequence ID" value="RKJ95176.1"/>
    <property type="molecule type" value="Genomic_DNA"/>
</dbReference>
<dbReference type="Proteomes" id="UP000216225">
    <property type="component" value="Unassembled WGS sequence"/>
</dbReference>
<accession>A0A420K8Z3</accession>
<organism evidence="2 3">
    <name type="scientific">Alicycliphilus denitrificans</name>
    <dbReference type="NCBI Taxonomy" id="179636"/>
    <lineage>
        <taxon>Bacteria</taxon>
        <taxon>Pseudomonadati</taxon>
        <taxon>Pseudomonadota</taxon>
        <taxon>Betaproteobacteria</taxon>
        <taxon>Burkholderiales</taxon>
        <taxon>Comamonadaceae</taxon>
        <taxon>Alicycliphilus</taxon>
    </lineage>
</organism>
<evidence type="ECO:0000259" key="1">
    <source>
        <dbReference type="Pfam" id="PF13474"/>
    </source>
</evidence>
<feature type="domain" description="SnoaL-like" evidence="1">
    <location>
        <begin position="16"/>
        <end position="135"/>
    </location>
</feature>
<dbReference type="Gene3D" id="3.10.450.50">
    <property type="match status" value="1"/>
</dbReference>
<evidence type="ECO:0000313" key="3">
    <source>
        <dbReference type="Proteomes" id="UP000216225"/>
    </source>
</evidence>
<gene>
    <name evidence="2" type="ORF">CE154_018905</name>
</gene>
<dbReference type="InterPro" id="IPR032710">
    <property type="entry name" value="NTF2-like_dom_sf"/>
</dbReference>
<evidence type="ECO:0000313" key="2">
    <source>
        <dbReference type="EMBL" id="RKJ95176.1"/>
    </source>
</evidence>
<proteinExistence type="predicted"/>
<name>A0A420K8Z3_9BURK</name>
<dbReference type="SUPFAM" id="SSF54427">
    <property type="entry name" value="NTF2-like"/>
    <property type="match status" value="1"/>
</dbReference>
<dbReference type="NCBIfam" id="TIGR02246">
    <property type="entry name" value="SgcJ/EcaC family oxidoreductase"/>
    <property type="match status" value="1"/>
</dbReference>
<comment type="caution">
    <text evidence="2">The sequence shown here is derived from an EMBL/GenBank/DDBJ whole genome shotgun (WGS) entry which is preliminary data.</text>
</comment>
<dbReference type="RefSeq" id="WP_094437685.1">
    <property type="nucleotide sequence ID" value="NZ_NKDB02000004.1"/>
</dbReference>
<dbReference type="Pfam" id="PF13474">
    <property type="entry name" value="SnoaL_3"/>
    <property type="match status" value="1"/>
</dbReference>
<dbReference type="InterPro" id="IPR011944">
    <property type="entry name" value="Steroid_delta5-4_isomerase"/>
</dbReference>